<evidence type="ECO:0000313" key="2">
    <source>
        <dbReference type="Proteomes" id="UP000282028"/>
    </source>
</evidence>
<keyword evidence="1" id="KW-0167">Capsid protein</keyword>
<reference evidence="1 2" key="1">
    <citation type="submission" date="2018-10" db="EMBL/GenBank/DDBJ databases">
        <title>Phylogenomics of Brevibacillus.</title>
        <authorList>
            <person name="Dunlap C."/>
        </authorList>
    </citation>
    <scope>NUCLEOTIDE SEQUENCE [LARGE SCALE GENOMIC DNA]</scope>
    <source>
        <strain evidence="1 2">JCM 12215</strain>
    </source>
</reference>
<proteinExistence type="predicted"/>
<name>A0A3M8BXA4_9BACL</name>
<dbReference type="PANTHER" id="PTHR40050:SF1">
    <property type="entry name" value="INNER SPORE COAT PROTEIN H"/>
    <property type="match status" value="1"/>
</dbReference>
<protein>
    <submittedName>
        <fullName evidence="1">Spore coat protein</fullName>
    </submittedName>
</protein>
<organism evidence="1 2">
    <name type="scientific">Brevibacillus invocatus</name>
    <dbReference type="NCBI Taxonomy" id="173959"/>
    <lineage>
        <taxon>Bacteria</taxon>
        <taxon>Bacillati</taxon>
        <taxon>Bacillota</taxon>
        <taxon>Bacilli</taxon>
        <taxon>Bacillales</taxon>
        <taxon>Paenibacillaceae</taxon>
        <taxon>Brevibacillus</taxon>
    </lineage>
</organism>
<accession>A0A3M8BXA4</accession>
<comment type="caution">
    <text evidence="1">The sequence shown here is derived from an EMBL/GenBank/DDBJ whole genome shotgun (WGS) entry which is preliminary data.</text>
</comment>
<keyword evidence="1" id="KW-0946">Virion</keyword>
<evidence type="ECO:0000313" key="1">
    <source>
        <dbReference type="EMBL" id="RNB68058.1"/>
    </source>
</evidence>
<sequence>MTTIPSYYLTISEKDYRLLKKHAKTEFMVPATLNVLDECFSIKVGYRGAHTRKFAKKSLRIEFLSEHSMSLVREVHLNAEFVDPSLMRNKLSFDFFTEIGSLAPLAQHILLYINESCAGIYLKLESVDECFLQKRHLANGPIYYAVNSNANFSLYHPKSQKVKDSLEAGYIRKCGTADDDVFLRELIFKTITTPQEEFEKEIDKILEIDNYLRWLAGAVCTQNYDGFIHNYALYRNEETKKFSIIPWDYDATWGRNVNGKVMDHTFLPIDGFNTLTARILDVAHFRKRYSLILEDILETSFTPDHLEPRIAELHQLLRPCLPLDPFKKDKMESFDAEPDFIRSFIQNRSDYLRQCLVSFQSNV</sequence>
<dbReference type="RefSeq" id="WP_122910979.1">
    <property type="nucleotide sequence ID" value="NZ_CBCSBE010000030.1"/>
</dbReference>
<gene>
    <name evidence="1" type="ORF">EDM52_21475</name>
</gene>
<dbReference type="Proteomes" id="UP000282028">
    <property type="component" value="Unassembled WGS sequence"/>
</dbReference>
<dbReference type="InterPro" id="IPR014867">
    <property type="entry name" value="Spore_coat_CotH_CotH2/3/7"/>
</dbReference>
<dbReference type="OrthoDB" id="3235126at2"/>
<keyword evidence="2" id="KW-1185">Reference proteome</keyword>
<dbReference type="EMBL" id="RHHR01000047">
    <property type="protein sequence ID" value="RNB68058.1"/>
    <property type="molecule type" value="Genomic_DNA"/>
</dbReference>
<dbReference type="AlphaFoldDB" id="A0A3M8BXA4"/>
<dbReference type="PANTHER" id="PTHR40050">
    <property type="entry name" value="INNER SPORE COAT PROTEIN H"/>
    <property type="match status" value="1"/>
</dbReference>
<dbReference type="Pfam" id="PF08757">
    <property type="entry name" value="CotH"/>
    <property type="match status" value="1"/>
</dbReference>